<sequence length="331" mass="37651">MHNMKKVLITGAAGFLGSHLCDKFIKEGFKVIGMDNLITGDLKNIEHLTKLEHFEFYHHDVSKFVHVPDDLDYILHFASPASPIDYLKIPIQTLKVGSLGTHNLLGLAKAKGARLLIASTSEVYGDPQVHPQTEDYYGNVNTIGPRGVYDEAKRFQESLTMAYHRFHGLETRIVRIFNTYGPRMRLNDGRVIPAFIGQALRGEDLTVFGDGSQTRSFCYVDDQVDGIYKLLLSDYAEPVNIGNPYEISILDFAEEIIKLTGTDQKIVFKPLPKDDPMQRQPDISRAKSILGWEPKVNREEGMKLTYDYFKSLTKEELQRSEHKDFSDHNKK</sequence>
<dbReference type="PANTHER" id="PTHR43078:SF6">
    <property type="entry name" value="UDP-GLUCURONIC ACID DECARBOXYLASE 1"/>
    <property type="match status" value="1"/>
</dbReference>
<dbReference type="SUPFAM" id="SSF51735">
    <property type="entry name" value="NAD(P)-binding Rossmann-fold domains"/>
    <property type="match status" value="1"/>
</dbReference>
<dbReference type="InterPro" id="IPR036291">
    <property type="entry name" value="NAD(P)-bd_dom_sf"/>
</dbReference>
<dbReference type="Gene3D" id="3.40.50.720">
    <property type="entry name" value="NAD(P)-binding Rossmann-like Domain"/>
    <property type="match status" value="1"/>
</dbReference>
<dbReference type="EMBL" id="BAAAGG010000001">
    <property type="protein sequence ID" value="GAA0750973.1"/>
    <property type="molecule type" value="Genomic_DNA"/>
</dbReference>
<gene>
    <name evidence="6" type="ORF">GCM10009433_00460</name>
</gene>
<evidence type="ECO:0000259" key="5">
    <source>
        <dbReference type="Pfam" id="PF01370"/>
    </source>
</evidence>
<dbReference type="PANTHER" id="PTHR43078">
    <property type="entry name" value="UDP-GLUCURONIC ACID DECARBOXYLASE-RELATED"/>
    <property type="match status" value="1"/>
</dbReference>
<dbReference type="Pfam" id="PF01370">
    <property type="entry name" value="Epimerase"/>
    <property type="match status" value="1"/>
</dbReference>
<dbReference type="Proteomes" id="UP001500185">
    <property type="component" value="Unassembled WGS sequence"/>
</dbReference>
<evidence type="ECO:0000256" key="2">
    <source>
        <dbReference type="ARBA" id="ARBA00022793"/>
    </source>
</evidence>
<organism evidence="6 7">
    <name type="scientific">Psychroflexus lacisalsi</name>
    <dbReference type="NCBI Taxonomy" id="503928"/>
    <lineage>
        <taxon>Bacteria</taxon>
        <taxon>Pseudomonadati</taxon>
        <taxon>Bacteroidota</taxon>
        <taxon>Flavobacteriia</taxon>
        <taxon>Flavobacteriales</taxon>
        <taxon>Flavobacteriaceae</taxon>
        <taxon>Psychroflexus</taxon>
    </lineage>
</organism>
<keyword evidence="7" id="KW-1185">Reference proteome</keyword>
<evidence type="ECO:0000256" key="3">
    <source>
        <dbReference type="ARBA" id="ARBA00023027"/>
    </source>
</evidence>
<accession>A0ABN1K053</accession>
<dbReference type="InterPro" id="IPR044516">
    <property type="entry name" value="UXS-like"/>
</dbReference>
<keyword evidence="4" id="KW-0456">Lyase</keyword>
<comment type="cofactor">
    <cofactor evidence="1">
        <name>NAD(+)</name>
        <dbReference type="ChEBI" id="CHEBI:57540"/>
    </cofactor>
</comment>
<comment type="caution">
    <text evidence="6">The sequence shown here is derived from an EMBL/GenBank/DDBJ whole genome shotgun (WGS) entry which is preliminary data.</text>
</comment>
<evidence type="ECO:0000313" key="7">
    <source>
        <dbReference type="Proteomes" id="UP001500185"/>
    </source>
</evidence>
<evidence type="ECO:0000256" key="4">
    <source>
        <dbReference type="ARBA" id="ARBA00023239"/>
    </source>
</evidence>
<feature type="domain" description="NAD-dependent epimerase/dehydratase" evidence="5">
    <location>
        <begin position="7"/>
        <end position="242"/>
    </location>
</feature>
<protein>
    <submittedName>
        <fullName evidence="6">SDR family oxidoreductase</fullName>
    </submittedName>
</protein>
<dbReference type="CDD" id="cd05230">
    <property type="entry name" value="UGD_SDR_e"/>
    <property type="match status" value="1"/>
</dbReference>
<reference evidence="6 7" key="1">
    <citation type="journal article" date="2019" name="Int. J. Syst. Evol. Microbiol.">
        <title>The Global Catalogue of Microorganisms (GCM) 10K type strain sequencing project: providing services to taxonomists for standard genome sequencing and annotation.</title>
        <authorList>
            <consortium name="The Broad Institute Genomics Platform"/>
            <consortium name="The Broad Institute Genome Sequencing Center for Infectious Disease"/>
            <person name="Wu L."/>
            <person name="Ma J."/>
        </authorList>
    </citation>
    <scope>NUCLEOTIDE SEQUENCE [LARGE SCALE GENOMIC DNA]</scope>
    <source>
        <strain evidence="6 7">JCM 16231</strain>
    </source>
</reference>
<keyword evidence="3" id="KW-0520">NAD</keyword>
<keyword evidence="2" id="KW-0210">Decarboxylase</keyword>
<evidence type="ECO:0000313" key="6">
    <source>
        <dbReference type="EMBL" id="GAA0750973.1"/>
    </source>
</evidence>
<evidence type="ECO:0000256" key="1">
    <source>
        <dbReference type="ARBA" id="ARBA00001911"/>
    </source>
</evidence>
<dbReference type="InterPro" id="IPR001509">
    <property type="entry name" value="Epimerase_deHydtase"/>
</dbReference>
<proteinExistence type="predicted"/>
<name>A0ABN1K053_9FLAO</name>